<dbReference type="InterPro" id="IPR001753">
    <property type="entry name" value="Enoyl-CoA_hydra/iso"/>
</dbReference>
<gene>
    <name evidence="4" type="ORF">B6F84_09545</name>
</gene>
<keyword evidence="2" id="KW-0456">Lyase</keyword>
<organism evidence="4 5">
    <name type="scientific">Acidianus manzaensis</name>
    <dbReference type="NCBI Taxonomy" id="282676"/>
    <lineage>
        <taxon>Archaea</taxon>
        <taxon>Thermoproteota</taxon>
        <taxon>Thermoprotei</taxon>
        <taxon>Sulfolobales</taxon>
        <taxon>Sulfolobaceae</taxon>
        <taxon>Acidianus</taxon>
    </lineage>
</organism>
<name>A0A1W6K1C8_9CREN</name>
<dbReference type="FunFam" id="1.10.12.10:FF:000001">
    <property type="entry name" value="Probable enoyl-CoA hydratase, mitochondrial"/>
    <property type="match status" value="1"/>
</dbReference>
<dbReference type="GeneID" id="41591167"/>
<dbReference type="InterPro" id="IPR018376">
    <property type="entry name" value="Enoyl-CoA_hyd/isom_CS"/>
</dbReference>
<dbReference type="GO" id="GO:0006635">
    <property type="term" value="P:fatty acid beta-oxidation"/>
    <property type="evidence" value="ECO:0007669"/>
    <property type="project" value="TreeGrafter"/>
</dbReference>
<proteinExistence type="inferred from homology"/>
<evidence type="ECO:0000256" key="2">
    <source>
        <dbReference type="ARBA" id="ARBA00023239"/>
    </source>
</evidence>
<accession>A0A1W6K1C8</accession>
<dbReference type="KEGG" id="aman:B6F84_09545"/>
<dbReference type="RefSeq" id="WP_148692028.1">
    <property type="nucleotide sequence ID" value="NZ_CP020477.1"/>
</dbReference>
<dbReference type="FunFam" id="3.90.226.10:FF:000009">
    <property type="entry name" value="Carnitinyl-CoA dehydratase"/>
    <property type="match status" value="1"/>
</dbReference>
<sequence>MENISVKKENKIGWIILNRPDKLNALSLAMLTEIEEAIKQFEVDNEVNLVIFTGNGKAFSAGADISQFKELNSISAINFARKGRKVMDYIESLMKPTIAMINGYALGGGLELALACDFRISAEEAQLGLPEINLGIYPGFGGTQRLVRLIGKAKAMEMMMTGDRISSKEAERIGLVNKVVPLSNLEEETLKFANKLLEKSPISLAILKSVILYGNDSPILDGLNMESLGWGVAFSTQDQKEGVSAFLEKRKPNFKGV</sequence>
<evidence type="ECO:0000256" key="3">
    <source>
        <dbReference type="RuleBase" id="RU003707"/>
    </source>
</evidence>
<dbReference type="GO" id="GO:0016836">
    <property type="term" value="F:hydro-lyase activity"/>
    <property type="evidence" value="ECO:0007669"/>
    <property type="project" value="UniProtKB-ARBA"/>
</dbReference>
<evidence type="ECO:0000313" key="4">
    <source>
        <dbReference type="EMBL" id="ARM76244.1"/>
    </source>
</evidence>
<dbReference type="Pfam" id="PF00378">
    <property type="entry name" value="ECH_1"/>
    <property type="match status" value="1"/>
</dbReference>
<dbReference type="EMBL" id="CP020477">
    <property type="protein sequence ID" value="ARM76244.1"/>
    <property type="molecule type" value="Genomic_DNA"/>
</dbReference>
<dbReference type="InterPro" id="IPR029045">
    <property type="entry name" value="ClpP/crotonase-like_dom_sf"/>
</dbReference>
<reference evidence="4 5" key="1">
    <citation type="submission" date="2017-03" db="EMBL/GenBank/DDBJ databases">
        <title>Sulfur activation and transportation mechanism of thermophilic Archaea Acidianus manzaensis YN-25.</title>
        <authorList>
            <person name="Ma Y."/>
            <person name="Yang Y."/>
            <person name="Xia J."/>
        </authorList>
    </citation>
    <scope>NUCLEOTIDE SEQUENCE [LARGE SCALE GENOMIC DNA]</scope>
    <source>
        <strain evidence="4 5">YN-25</strain>
    </source>
</reference>
<comment type="similarity">
    <text evidence="1 3">Belongs to the enoyl-CoA hydratase/isomerase family.</text>
</comment>
<dbReference type="SUPFAM" id="SSF52096">
    <property type="entry name" value="ClpP/crotonase"/>
    <property type="match status" value="1"/>
</dbReference>
<dbReference type="Gene3D" id="3.90.226.10">
    <property type="entry name" value="2-enoyl-CoA Hydratase, Chain A, domain 1"/>
    <property type="match status" value="1"/>
</dbReference>
<dbReference type="AlphaFoldDB" id="A0A1W6K1C8"/>
<dbReference type="PANTHER" id="PTHR11941">
    <property type="entry name" value="ENOYL-COA HYDRATASE-RELATED"/>
    <property type="match status" value="1"/>
</dbReference>
<protein>
    <submittedName>
        <fullName evidence="4">Crotonase</fullName>
    </submittedName>
</protein>
<dbReference type="STRING" id="282676.B6F84_09545"/>
<dbReference type="PROSITE" id="PS00166">
    <property type="entry name" value="ENOYL_COA_HYDRATASE"/>
    <property type="match status" value="1"/>
</dbReference>
<evidence type="ECO:0000313" key="5">
    <source>
        <dbReference type="Proteomes" id="UP000193404"/>
    </source>
</evidence>
<dbReference type="CDD" id="cd06558">
    <property type="entry name" value="crotonase-like"/>
    <property type="match status" value="1"/>
</dbReference>
<dbReference type="Gene3D" id="1.10.12.10">
    <property type="entry name" value="Lyase 2-enoyl-coa Hydratase, Chain A, domain 2"/>
    <property type="match status" value="1"/>
</dbReference>
<dbReference type="OrthoDB" id="27846at2157"/>
<evidence type="ECO:0000256" key="1">
    <source>
        <dbReference type="ARBA" id="ARBA00005254"/>
    </source>
</evidence>
<dbReference type="PANTHER" id="PTHR11941:SF54">
    <property type="entry name" value="ENOYL-COA HYDRATASE, MITOCHONDRIAL"/>
    <property type="match status" value="1"/>
</dbReference>
<dbReference type="Proteomes" id="UP000193404">
    <property type="component" value="Chromosome"/>
</dbReference>
<dbReference type="InterPro" id="IPR014748">
    <property type="entry name" value="Enoyl-CoA_hydra_C"/>
</dbReference>
<keyword evidence="5" id="KW-1185">Reference proteome</keyword>